<gene>
    <name evidence="2" type="ORF">VV01_03710</name>
</gene>
<protein>
    <recommendedName>
        <fullName evidence="4">Secreted protein</fullName>
    </recommendedName>
</protein>
<dbReference type="Proteomes" id="UP000037397">
    <property type="component" value="Unassembled WGS sequence"/>
</dbReference>
<feature type="chain" id="PRO_5005562814" description="Secreted protein" evidence="1">
    <location>
        <begin position="30"/>
        <end position="129"/>
    </location>
</feature>
<evidence type="ECO:0000313" key="2">
    <source>
        <dbReference type="EMBL" id="KNX36457.1"/>
    </source>
</evidence>
<evidence type="ECO:0000313" key="3">
    <source>
        <dbReference type="Proteomes" id="UP000037397"/>
    </source>
</evidence>
<comment type="caution">
    <text evidence="2">The sequence shown here is derived from an EMBL/GenBank/DDBJ whole genome shotgun (WGS) entry which is preliminary data.</text>
</comment>
<sequence>MRHVLRRSTSGAAAALALVATAALTPAQADEHNQWRFQTRYAETLGEFWSYGEHLYIDDYKADGHGAAAQWRYFGSTVVRGTYHNGGGYGSSKEFNLSFPEGTEIDWRACLQDGNGPVFSCGPWRTTIA</sequence>
<dbReference type="OrthoDB" id="4247509at2"/>
<reference evidence="3" key="1">
    <citation type="submission" date="2015-03" db="EMBL/GenBank/DDBJ databases">
        <title>Luteipulveratus halotolerans sp. nov., a novel actinobacterium (Dermacoccaceae) from Sarawak, Malaysia.</title>
        <authorList>
            <person name="Juboi H."/>
            <person name="Basik A."/>
            <person name="Shamsul S.S."/>
            <person name="Arnold P."/>
            <person name="Schmitt E.K."/>
            <person name="Sanglier J.-J."/>
            <person name="Yeo T."/>
        </authorList>
    </citation>
    <scope>NUCLEOTIDE SEQUENCE [LARGE SCALE GENOMIC DNA]</scope>
    <source>
        <strain evidence="3">C296001</strain>
    </source>
</reference>
<evidence type="ECO:0008006" key="4">
    <source>
        <dbReference type="Google" id="ProtNLM"/>
    </source>
</evidence>
<proteinExistence type="predicted"/>
<feature type="signal peptide" evidence="1">
    <location>
        <begin position="1"/>
        <end position="29"/>
    </location>
</feature>
<keyword evidence="3" id="KW-1185">Reference proteome</keyword>
<dbReference type="STRING" id="1631356.VV01_03710"/>
<keyword evidence="1" id="KW-0732">Signal</keyword>
<name>A0A0L6CF94_9MICO</name>
<dbReference type="EMBL" id="LAIR01000002">
    <property type="protein sequence ID" value="KNX36457.1"/>
    <property type="molecule type" value="Genomic_DNA"/>
</dbReference>
<dbReference type="RefSeq" id="WP_050668712.1">
    <property type="nucleotide sequence ID" value="NZ_LAIR01000002.1"/>
</dbReference>
<accession>A0A0L6CF94</accession>
<evidence type="ECO:0000256" key="1">
    <source>
        <dbReference type="SAM" id="SignalP"/>
    </source>
</evidence>
<dbReference type="AlphaFoldDB" id="A0A0L6CF94"/>
<organism evidence="2 3">
    <name type="scientific">Luteipulveratus halotolerans</name>
    <dbReference type="NCBI Taxonomy" id="1631356"/>
    <lineage>
        <taxon>Bacteria</taxon>
        <taxon>Bacillati</taxon>
        <taxon>Actinomycetota</taxon>
        <taxon>Actinomycetes</taxon>
        <taxon>Micrococcales</taxon>
        <taxon>Dermacoccaceae</taxon>
        <taxon>Luteipulveratus</taxon>
    </lineage>
</organism>